<evidence type="ECO:0000256" key="6">
    <source>
        <dbReference type="ARBA" id="ARBA00022723"/>
    </source>
</evidence>
<dbReference type="PANTHER" id="PTHR43105">
    <property type="entry name" value="RESPIRATORY NITRATE REDUCTASE"/>
    <property type="match status" value="1"/>
</dbReference>
<dbReference type="GO" id="GO:0016491">
    <property type="term" value="F:oxidoreductase activity"/>
    <property type="evidence" value="ECO:0007669"/>
    <property type="project" value="UniProtKB-KW"/>
</dbReference>
<keyword evidence="10" id="KW-0534">Nitrate assimilation</keyword>
<evidence type="ECO:0000256" key="9">
    <source>
        <dbReference type="ARBA" id="ARBA00023014"/>
    </source>
</evidence>
<dbReference type="Pfam" id="PF04879">
    <property type="entry name" value="Molybdop_Fe4S4"/>
    <property type="match status" value="1"/>
</dbReference>
<dbReference type="InterPro" id="IPR050123">
    <property type="entry name" value="Prok_molybdopt-oxidoreductase"/>
</dbReference>
<dbReference type="GO" id="GO:0051539">
    <property type="term" value="F:4 iron, 4 sulfur cluster binding"/>
    <property type="evidence" value="ECO:0007669"/>
    <property type="project" value="UniProtKB-KW"/>
</dbReference>
<comment type="cofactor">
    <cofactor evidence="2">
        <name>[4Fe-4S] cluster</name>
        <dbReference type="ChEBI" id="CHEBI:49883"/>
    </cofactor>
</comment>
<evidence type="ECO:0000313" key="12">
    <source>
        <dbReference type="EMBL" id="RAK51353.1"/>
    </source>
</evidence>
<dbReference type="OrthoDB" id="9816402at2"/>
<evidence type="ECO:0000256" key="10">
    <source>
        <dbReference type="ARBA" id="ARBA00023063"/>
    </source>
</evidence>
<dbReference type="CDD" id="cd02791">
    <property type="entry name" value="MopB_CT_Nitrate-R-NapA-like"/>
    <property type="match status" value="1"/>
</dbReference>
<evidence type="ECO:0000256" key="8">
    <source>
        <dbReference type="ARBA" id="ARBA00023004"/>
    </source>
</evidence>
<dbReference type="Gene3D" id="3.40.50.740">
    <property type="match status" value="1"/>
</dbReference>
<accession>A0A328A9I0</accession>
<dbReference type="SUPFAM" id="SSF53706">
    <property type="entry name" value="Formate dehydrogenase/DMSO reductase, domains 1-3"/>
    <property type="match status" value="1"/>
</dbReference>
<dbReference type="CDD" id="cd02754">
    <property type="entry name" value="MopB_Nitrate-R-NapA-like"/>
    <property type="match status" value="1"/>
</dbReference>
<dbReference type="InterPro" id="IPR006963">
    <property type="entry name" value="Mopterin_OxRdtase_4Fe-4S_dom"/>
</dbReference>
<dbReference type="PROSITE" id="PS51669">
    <property type="entry name" value="4FE4S_MOW_BIS_MGD"/>
    <property type="match status" value="1"/>
</dbReference>
<organism evidence="12 13">
    <name type="scientific">Phenylobacterium deserti</name>
    <dbReference type="NCBI Taxonomy" id="1914756"/>
    <lineage>
        <taxon>Bacteria</taxon>
        <taxon>Pseudomonadati</taxon>
        <taxon>Pseudomonadota</taxon>
        <taxon>Alphaproteobacteria</taxon>
        <taxon>Caulobacterales</taxon>
        <taxon>Caulobacteraceae</taxon>
        <taxon>Phenylobacterium</taxon>
    </lineage>
</organism>
<protein>
    <submittedName>
        <fullName evidence="12">Nitrate reductase</fullName>
    </submittedName>
</protein>
<name>A0A328A9I0_9CAUL</name>
<evidence type="ECO:0000256" key="2">
    <source>
        <dbReference type="ARBA" id="ARBA00001966"/>
    </source>
</evidence>
<dbReference type="GO" id="GO:0045333">
    <property type="term" value="P:cellular respiration"/>
    <property type="evidence" value="ECO:0007669"/>
    <property type="project" value="UniProtKB-ARBA"/>
</dbReference>
<dbReference type="Pfam" id="PF04324">
    <property type="entry name" value="Fer2_BFD"/>
    <property type="match status" value="1"/>
</dbReference>
<dbReference type="PANTHER" id="PTHR43105:SF9">
    <property type="entry name" value="NADPH-FE(3+) OXIDOREDUCTASE SUBUNIT ALPHA"/>
    <property type="match status" value="1"/>
</dbReference>
<keyword evidence="7" id="KW-0560">Oxidoreductase</keyword>
<comment type="similarity">
    <text evidence="3">Belongs to the prokaryotic molybdopterin-containing oxidoreductase family. NasA/NapA/NarB subfamily.</text>
</comment>
<dbReference type="InterPro" id="IPR006657">
    <property type="entry name" value="MoPterin_dinucl-bd_dom"/>
</dbReference>
<comment type="cofactor">
    <cofactor evidence="1">
        <name>Mo-bis(molybdopterin guanine dinucleotide)</name>
        <dbReference type="ChEBI" id="CHEBI:60539"/>
    </cofactor>
</comment>
<dbReference type="Gene3D" id="3.40.228.10">
    <property type="entry name" value="Dimethylsulfoxide Reductase, domain 2"/>
    <property type="match status" value="1"/>
</dbReference>
<evidence type="ECO:0000256" key="7">
    <source>
        <dbReference type="ARBA" id="ARBA00023002"/>
    </source>
</evidence>
<dbReference type="GO" id="GO:0043546">
    <property type="term" value="F:molybdopterin cofactor binding"/>
    <property type="evidence" value="ECO:0007669"/>
    <property type="project" value="InterPro"/>
</dbReference>
<dbReference type="AlphaFoldDB" id="A0A328A9I0"/>
<dbReference type="InterPro" id="IPR007419">
    <property type="entry name" value="BFD-like_2Fe2S-bd_dom"/>
</dbReference>
<dbReference type="GO" id="GO:0042128">
    <property type="term" value="P:nitrate assimilation"/>
    <property type="evidence" value="ECO:0007669"/>
    <property type="project" value="UniProtKB-KW"/>
</dbReference>
<evidence type="ECO:0000256" key="1">
    <source>
        <dbReference type="ARBA" id="ARBA00001942"/>
    </source>
</evidence>
<dbReference type="GO" id="GO:0016020">
    <property type="term" value="C:membrane"/>
    <property type="evidence" value="ECO:0007669"/>
    <property type="project" value="TreeGrafter"/>
</dbReference>
<keyword evidence="13" id="KW-1185">Reference proteome</keyword>
<dbReference type="Pfam" id="PF00384">
    <property type="entry name" value="Molybdopterin"/>
    <property type="match status" value="1"/>
</dbReference>
<evidence type="ECO:0000256" key="3">
    <source>
        <dbReference type="ARBA" id="ARBA00008747"/>
    </source>
</evidence>
<keyword evidence="8" id="KW-0408">Iron</keyword>
<reference evidence="13" key="1">
    <citation type="submission" date="2018-05" db="EMBL/GenBank/DDBJ databases">
        <authorList>
            <person name="Li X."/>
        </authorList>
    </citation>
    <scope>NUCLEOTIDE SEQUENCE [LARGE SCALE GENOMIC DNA]</scope>
    <source>
        <strain evidence="13">YIM 73061</strain>
    </source>
</reference>
<keyword evidence="6" id="KW-0479">Metal-binding</keyword>
<dbReference type="InterPro" id="IPR009010">
    <property type="entry name" value="Asp_de-COase-like_dom_sf"/>
</dbReference>
<evidence type="ECO:0000313" key="13">
    <source>
        <dbReference type="Proteomes" id="UP000249725"/>
    </source>
</evidence>
<proteinExistence type="inferred from homology"/>
<dbReference type="InterPro" id="IPR041957">
    <property type="entry name" value="CT_Nitrate-R-NapA-like"/>
</dbReference>
<dbReference type="InterPro" id="IPR041854">
    <property type="entry name" value="BFD-like_2Fe2S-bd_dom_sf"/>
</dbReference>
<dbReference type="InterPro" id="IPR006656">
    <property type="entry name" value="Mopterin_OxRdtase"/>
</dbReference>
<keyword evidence="5" id="KW-0500">Molybdenum</keyword>
<evidence type="ECO:0000256" key="5">
    <source>
        <dbReference type="ARBA" id="ARBA00022505"/>
    </source>
</evidence>
<dbReference type="Gene3D" id="2.40.40.20">
    <property type="match status" value="1"/>
</dbReference>
<dbReference type="SUPFAM" id="SSF50692">
    <property type="entry name" value="ADC-like"/>
    <property type="match status" value="1"/>
</dbReference>
<dbReference type="Proteomes" id="UP000249725">
    <property type="component" value="Unassembled WGS sequence"/>
</dbReference>
<evidence type="ECO:0000256" key="4">
    <source>
        <dbReference type="ARBA" id="ARBA00022485"/>
    </source>
</evidence>
<keyword evidence="9" id="KW-0411">Iron-sulfur</keyword>
<dbReference type="Gene3D" id="2.20.25.90">
    <property type="entry name" value="ADC-like domains"/>
    <property type="match status" value="1"/>
</dbReference>
<dbReference type="GO" id="GO:1990204">
    <property type="term" value="C:oxidoreductase complex"/>
    <property type="evidence" value="ECO:0007669"/>
    <property type="project" value="UniProtKB-ARBA"/>
</dbReference>
<comment type="caution">
    <text evidence="12">The sequence shown here is derived from an EMBL/GenBank/DDBJ whole genome shotgun (WGS) entry which is preliminary data.</text>
</comment>
<dbReference type="Gene3D" id="1.10.10.1100">
    <property type="entry name" value="BFD-like [2Fe-2S]-binding domain"/>
    <property type="match status" value="1"/>
</dbReference>
<gene>
    <name evidence="12" type="ORF">DJ018_15535</name>
</gene>
<dbReference type="EMBL" id="QFYR01000004">
    <property type="protein sequence ID" value="RAK51353.1"/>
    <property type="molecule type" value="Genomic_DNA"/>
</dbReference>
<dbReference type="GO" id="GO:0046872">
    <property type="term" value="F:metal ion binding"/>
    <property type="evidence" value="ECO:0007669"/>
    <property type="project" value="UniProtKB-KW"/>
</dbReference>
<dbReference type="SMART" id="SM00926">
    <property type="entry name" value="Molybdop_Fe4S4"/>
    <property type="match status" value="1"/>
</dbReference>
<evidence type="ECO:0000259" key="11">
    <source>
        <dbReference type="PROSITE" id="PS51669"/>
    </source>
</evidence>
<sequence length="881" mass="94262">MRTTCPYCGVGCGVKAKADGRNVSVAGDAAHPANFGRLCSKGSALGSTVGLEGRLLHPTIGGRQASWSEATALVAKRFKETIARHGPDSVAFYVSGQLLTEDYYAANKLMKGFIGSANIDTNSRLCMASAVVAHKLAFGADLVPGCYEDLELADLVVFSGHNAAWTHPVLFRRMEQARARGQRHVVIDPRRTDTAEGADLHLPLAPQSDVRLWNGLLADLIRRGAVDRAYVAAHVNGFADVEAELGKVDQSLTAVAADCGVPAADLEQFFRWFAETPRTVSLFSMGANQSAQGVAKGSAIINAHLATGRIGKPGAAPFSITGQPNAMGGRETGGMATTLAGHMDFDPESRERVKRFWGAPTISEKPGLKAVEMFEAIREGRIKALWVMATNPAVSLPNAGKVREALAACPFVVVSDVMADTDTAPFAHVKLPALAWGEKDGTVTNSERRISRQRALFDAPGEARPDWRIVADVATAMGFVDAFSWRSQAQVFREWARLSAYENGGRVLNLGPLAAITPEAYDALEPVQWPVTSAGGTARLFTDGRYQTPDGRARMQPVAAEGPAEATDPAFPLSLNTGRVRDHWHTLTRTGLAPELCRHTPEPYIEVHPADAEKLGITEGRLTRVTTRQGEAVAVAKVSERQRPGSIFMPMHWGETFAPAGRANPLVAPKVDARSGQPEFKHTPARARPYRETWRGFFIAAEGWSAPKSLDLVWRRIPQAGCQLHEFAGRGDEAEREALRAVLTKGAPVEVLRFEDAGAGSLREAYLVGGRLERVLFTAGAGALPPREWLVELFAASELTAQDRTALLVGRAPGKPLDASPIVCACRGVRASRITDAIAAGCGSIDAVSESTGAGAACGSCRPEIARLIAQSPKTEVRHAA</sequence>
<feature type="domain" description="4Fe-4S Mo/W bis-MGD-type" evidence="11">
    <location>
        <begin position="1"/>
        <end position="53"/>
    </location>
</feature>
<dbReference type="RefSeq" id="WP_111515888.1">
    <property type="nucleotide sequence ID" value="NZ_QFYR01000004.1"/>
</dbReference>
<keyword evidence="4" id="KW-0004">4Fe-4S</keyword>
<dbReference type="Pfam" id="PF01568">
    <property type="entry name" value="Molydop_binding"/>
    <property type="match status" value="1"/>
</dbReference>